<dbReference type="InterPro" id="IPR013609">
    <property type="entry name" value="Stf-like_N"/>
</dbReference>
<comment type="caution">
    <text evidence="3">The sequence shown here is derived from an EMBL/GenBank/DDBJ whole genome shotgun (WGS) entry which is preliminary data.</text>
</comment>
<feature type="compositionally biased region" description="Basic and acidic residues" evidence="1">
    <location>
        <begin position="163"/>
        <end position="175"/>
    </location>
</feature>
<feature type="region of interest" description="Disordered" evidence="1">
    <location>
        <begin position="160"/>
        <end position="242"/>
    </location>
</feature>
<evidence type="ECO:0000256" key="1">
    <source>
        <dbReference type="SAM" id="MobiDB-lite"/>
    </source>
</evidence>
<feature type="compositionally biased region" description="Basic and acidic residues" evidence="1">
    <location>
        <begin position="217"/>
        <end position="236"/>
    </location>
</feature>
<feature type="compositionally biased region" description="Basic and acidic residues" evidence="1">
    <location>
        <begin position="316"/>
        <end position="349"/>
    </location>
</feature>
<evidence type="ECO:0000259" key="2">
    <source>
        <dbReference type="Pfam" id="PF08400"/>
    </source>
</evidence>
<reference evidence="3" key="2">
    <citation type="submission" date="2018-07" db="EMBL/GenBank/DDBJ databases">
        <authorList>
            <consortium name="NCBI Pathogen Detection Project"/>
        </authorList>
    </citation>
    <scope>NUCLEOTIDE SEQUENCE</scope>
    <source>
        <strain evidence="3">BCW_2640</strain>
    </source>
</reference>
<name>A0A5I2X0W6_SALET</name>
<organism evidence="3">
    <name type="scientific">Salmonella enterica subsp. enterica serovar Ank</name>
    <dbReference type="NCBI Taxonomy" id="1173578"/>
    <lineage>
        <taxon>Bacteria</taxon>
        <taxon>Pseudomonadati</taxon>
        <taxon>Pseudomonadota</taxon>
        <taxon>Gammaproteobacteria</taxon>
        <taxon>Enterobacterales</taxon>
        <taxon>Enterobacteriaceae</taxon>
        <taxon>Salmonella</taxon>
    </lineage>
</organism>
<proteinExistence type="predicted"/>
<feature type="domain" description="Lambda-like tail fibre protein N-terminal" evidence="2">
    <location>
        <begin position="3"/>
        <end position="123"/>
    </location>
</feature>
<reference evidence="3" key="1">
    <citation type="journal article" date="2018" name="Genome Biol.">
        <title>SKESA: strategic k-mer extension for scrupulous assemblies.</title>
        <authorList>
            <person name="Souvorov A."/>
            <person name="Agarwala R."/>
            <person name="Lipman D.J."/>
        </authorList>
    </citation>
    <scope>NUCLEOTIDE SEQUENCE</scope>
    <source>
        <strain evidence="3">BCW_2640</strain>
    </source>
</reference>
<sequence>MPIISGTLIDGAGQPVPDCQILLRALNTTSTVVVTTTASVGTNAGRYRIEAQPARYEVTLAMGGWPPKKVGVIDVYADSPDGTLNDFLTVVSGDYLTPDALKQFEQMAQQAREAGERAELAASGMDVIRKAAEDARDDTVREKEEVTRLAYQTGLDAQAAALSERHASDSARQSEESAQASERSNQASAGSAASAARSEQNAATSDQNSATSARNAKSSEDASARSETRAEEHAVRAENAAKSAAADAVAEAVPAAAEQLRGELTEQVTRVEEVAAEVNRNKIAAADSERQAGIHEQGAQQALKDAQEIAKTPGPKGDKGDKGDRGLKGDKGDKGDRGLKGDKGDKGDSAEAIVPFGHPGSYVLGFARTAYMTDDWWSSGTIDGAGLSVVTGSGGQNGLEFTTVDGHPALTGVWQAMTGVVPSNTGTGGWCFIFQRIR</sequence>
<dbReference type="InterPro" id="IPR008969">
    <property type="entry name" value="CarboxyPept-like_regulatory"/>
</dbReference>
<feature type="compositionally biased region" description="Polar residues" evidence="1">
    <location>
        <begin position="204"/>
        <end position="216"/>
    </location>
</feature>
<dbReference type="EMBL" id="DAARBX010000035">
    <property type="protein sequence ID" value="HAE1795948.1"/>
    <property type="molecule type" value="Genomic_DNA"/>
</dbReference>
<gene>
    <name evidence="3" type="ORF">G3V02_004758</name>
</gene>
<protein>
    <recommendedName>
        <fullName evidence="2">Lambda-like tail fibre protein N-terminal domain-containing protein</fullName>
    </recommendedName>
</protein>
<dbReference type="AlphaFoldDB" id="A0A5I2X0W6"/>
<dbReference type="Pfam" id="PF08400">
    <property type="entry name" value="phage_tail_N"/>
    <property type="match status" value="1"/>
</dbReference>
<dbReference type="SUPFAM" id="SSF49464">
    <property type="entry name" value="Carboxypeptidase regulatory domain-like"/>
    <property type="match status" value="1"/>
</dbReference>
<feature type="compositionally biased region" description="Low complexity" evidence="1">
    <location>
        <begin position="176"/>
        <end position="203"/>
    </location>
</feature>
<evidence type="ECO:0000313" key="3">
    <source>
        <dbReference type="EMBL" id="HAE1795948.1"/>
    </source>
</evidence>
<feature type="region of interest" description="Disordered" evidence="1">
    <location>
        <begin position="310"/>
        <end position="352"/>
    </location>
</feature>
<accession>A0A5I2X0W6</accession>